<name>A0A5K1K1D1_9APHY</name>
<dbReference type="PROSITE" id="PS50011">
    <property type="entry name" value="PROTEIN_KINASE_DOM"/>
    <property type="match status" value="1"/>
</dbReference>
<gene>
    <name evidence="2" type="primary">G4MWY5</name>
</gene>
<keyword evidence="2" id="KW-0808">Transferase</keyword>
<dbReference type="Gene3D" id="1.10.510.10">
    <property type="entry name" value="Transferase(Phosphotransferase) domain 1"/>
    <property type="match status" value="1"/>
</dbReference>
<dbReference type="GO" id="GO:0005524">
    <property type="term" value="F:ATP binding"/>
    <property type="evidence" value="ECO:0007669"/>
    <property type="project" value="InterPro"/>
</dbReference>
<dbReference type="InterPro" id="IPR000719">
    <property type="entry name" value="Prot_kinase_dom"/>
</dbReference>
<organism evidence="2">
    <name type="scientific">Ganoderma boninense</name>
    <dbReference type="NCBI Taxonomy" id="34458"/>
    <lineage>
        <taxon>Eukaryota</taxon>
        <taxon>Fungi</taxon>
        <taxon>Dikarya</taxon>
        <taxon>Basidiomycota</taxon>
        <taxon>Agaricomycotina</taxon>
        <taxon>Agaricomycetes</taxon>
        <taxon>Polyporales</taxon>
        <taxon>Polyporaceae</taxon>
        <taxon>Ganoderma</taxon>
    </lineage>
</organism>
<dbReference type="SUPFAM" id="SSF56112">
    <property type="entry name" value="Protein kinase-like (PK-like)"/>
    <property type="match status" value="1"/>
</dbReference>
<dbReference type="InterPro" id="IPR011009">
    <property type="entry name" value="Kinase-like_dom_sf"/>
</dbReference>
<dbReference type="GO" id="GO:0004672">
    <property type="term" value="F:protein kinase activity"/>
    <property type="evidence" value="ECO:0007669"/>
    <property type="project" value="InterPro"/>
</dbReference>
<evidence type="ECO:0000259" key="1">
    <source>
        <dbReference type="PROSITE" id="PS50011"/>
    </source>
</evidence>
<dbReference type="AlphaFoldDB" id="A0A5K1K1D1"/>
<sequence length="171" mass="19622">MPLIGGLNYIIYMNRPTSFILDIYHQIIEGIEYLHRLQIVHLDIRFENIASVLEYQASTDARLVPGKLYLIDFGQSRQLALGPGCQPAIVLPARQEDKPLELTTFDPYSFDIYCVGKVMQSMLLKRHSTQRFQRQNFLGYLSGTRNGWYAKSASARPSAAVVRLHVERVKY</sequence>
<protein>
    <submittedName>
        <fullName evidence="2">CAMK/CAMKL/KIN4 protein kinase</fullName>
    </submittedName>
</protein>
<dbReference type="EMBL" id="LR727631">
    <property type="protein sequence ID" value="VWO99426.1"/>
    <property type="molecule type" value="Genomic_DNA"/>
</dbReference>
<keyword evidence="2" id="KW-0418">Kinase</keyword>
<proteinExistence type="predicted"/>
<reference evidence="2" key="1">
    <citation type="submission" date="2019-10" db="EMBL/GenBank/DDBJ databases">
        <authorList>
            <person name="Nor Muhammad N."/>
        </authorList>
    </citation>
    <scope>NUCLEOTIDE SEQUENCE</scope>
</reference>
<accession>A0A5K1K1D1</accession>
<feature type="domain" description="Protein kinase" evidence="1">
    <location>
        <begin position="1"/>
        <end position="171"/>
    </location>
</feature>
<evidence type="ECO:0000313" key="2">
    <source>
        <dbReference type="EMBL" id="VWO99426.1"/>
    </source>
</evidence>
<dbReference type="Pfam" id="PF00069">
    <property type="entry name" value="Pkinase"/>
    <property type="match status" value="1"/>
</dbReference>